<feature type="domain" description="Methyltransferase" evidence="1">
    <location>
        <begin position="47"/>
        <end position="139"/>
    </location>
</feature>
<comment type="caution">
    <text evidence="2">The sequence shown here is derived from an EMBL/GenBank/DDBJ whole genome shotgun (WGS) entry which is preliminary data.</text>
</comment>
<dbReference type="PANTHER" id="PTHR43591">
    <property type="entry name" value="METHYLTRANSFERASE"/>
    <property type="match status" value="1"/>
</dbReference>
<dbReference type="Pfam" id="PF13649">
    <property type="entry name" value="Methyltransf_25"/>
    <property type="match status" value="1"/>
</dbReference>
<organism evidence="2 3">
    <name type="scientific">Archangium lansingense</name>
    <dbReference type="NCBI Taxonomy" id="2995310"/>
    <lineage>
        <taxon>Bacteria</taxon>
        <taxon>Pseudomonadati</taxon>
        <taxon>Myxococcota</taxon>
        <taxon>Myxococcia</taxon>
        <taxon>Myxococcales</taxon>
        <taxon>Cystobacterineae</taxon>
        <taxon>Archangiaceae</taxon>
        <taxon>Archangium</taxon>
    </lineage>
</organism>
<dbReference type="SUPFAM" id="SSF53335">
    <property type="entry name" value="S-adenosyl-L-methionine-dependent methyltransferases"/>
    <property type="match status" value="1"/>
</dbReference>
<reference evidence="2 3" key="1">
    <citation type="submission" date="2022-11" db="EMBL/GenBank/DDBJ databases">
        <title>Minimal conservation of predation-associated metabolite biosynthetic gene clusters underscores biosynthetic potential of Myxococcota including descriptions for ten novel species: Archangium lansinium sp. nov., Myxococcus landrumus sp. nov., Nannocystis bai.</title>
        <authorList>
            <person name="Ahearne A."/>
            <person name="Stevens C."/>
            <person name="Phillips K."/>
        </authorList>
    </citation>
    <scope>NUCLEOTIDE SEQUENCE [LARGE SCALE GENOMIC DNA]</scope>
    <source>
        <strain evidence="2 3">MIWBW</strain>
    </source>
</reference>
<dbReference type="Gene3D" id="3.40.50.150">
    <property type="entry name" value="Vaccinia Virus protein VP39"/>
    <property type="match status" value="1"/>
</dbReference>
<dbReference type="GO" id="GO:0032259">
    <property type="term" value="P:methylation"/>
    <property type="evidence" value="ECO:0007669"/>
    <property type="project" value="UniProtKB-KW"/>
</dbReference>
<sequence>MSIASPLAVPEPWDLVAPEYVRELMPVFETFSRDALSRAAVGRGSRVVDVAAGPGTLALLAARGGARVTAVDFAPRMIAALRERAAAEGLEIESLVGDGMALALPDRAFDAAFSMFGLMFFPDRPRGFRELHRVLVPGGRAVVSSWVPLERSPVMNVVYKSFAELMSGGGGAPRDGMMPLSEPETCQREMSGAGFVDVAVHEVAARVEYASTAALVDAMIRSSAPIVLARRALGQKWNDVARALVERVSAELGSGPQVCAFNAYLTVGMRR</sequence>
<dbReference type="InterPro" id="IPR041698">
    <property type="entry name" value="Methyltransf_25"/>
</dbReference>
<accession>A0ABT4AMC5</accession>
<keyword evidence="3" id="KW-1185">Reference proteome</keyword>
<dbReference type="PANTHER" id="PTHR43591:SF24">
    <property type="entry name" value="2-METHOXY-6-POLYPRENYL-1,4-BENZOQUINOL METHYLASE, MITOCHONDRIAL"/>
    <property type="match status" value="1"/>
</dbReference>
<gene>
    <name evidence="2" type="ORF">OV287_50630</name>
</gene>
<proteinExistence type="predicted"/>
<evidence type="ECO:0000313" key="3">
    <source>
        <dbReference type="Proteomes" id="UP001207654"/>
    </source>
</evidence>
<name>A0ABT4AMC5_9BACT</name>
<keyword evidence="2" id="KW-0489">Methyltransferase</keyword>
<dbReference type="Proteomes" id="UP001207654">
    <property type="component" value="Unassembled WGS sequence"/>
</dbReference>
<dbReference type="InterPro" id="IPR029063">
    <property type="entry name" value="SAM-dependent_MTases_sf"/>
</dbReference>
<dbReference type="EMBL" id="JAPNKA010000001">
    <property type="protein sequence ID" value="MCY1082736.1"/>
    <property type="molecule type" value="Genomic_DNA"/>
</dbReference>
<dbReference type="CDD" id="cd02440">
    <property type="entry name" value="AdoMet_MTases"/>
    <property type="match status" value="1"/>
</dbReference>
<dbReference type="RefSeq" id="WP_267541294.1">
    <property type="nucleotide sequence ID" value="NZ_JAPNKA010000001.1"/>
</dbReference>
<evidence type="ECO:0000313" key="2">
    <source>
        <dbReference type="EMBL" id="MCY1082736.1"/>
    </source>
</evidence>
<evidence type="ECO:0000259" key="1">
    <source>
        <dbReference type="Pfam" id="PF13649"/>
    </source>
</evidence>
<keyword evidence="2" id="KW-0808">Transferase</keyword>
<protein>
    <submittedName>
        <fullName evidence="2">Methyltransferase domain-containing protein</fullName>
    </submittedName>
</protein>
<dbReference type="GO" id="GO:0008168">
    <property type="term" value="F:methyltransferase activity"/>
    <property type="evidence" value="ECO:0007669"/>
    <property type="project" value="UniProtKB-KW"/>
</dbReference>